<dbReference type="FunFam" id="2.60.40.10:FF:000006">
    <property type="entry name" value="Uncharacterized protein, isoform F"/>
    <property type="match status" value="1"/>
</dbReference>
<evidence type="ECO:0008006" key="7">
    <source>
        <dbReference type="Google" id="ProtNLM"/>
    </source>
</evidence>
<feature type="domain" description="Ig-like" evidence="3">
    <location>
        <begin position="202"/>
        <end position="292"/>
    </location>
</feature>
<dbReference type="PANTHER" id="PTHR13817:SF151">
    <property type="entry name" value="TITIN"/>
    <property type="match status" value="1"/>
</dbReference>
<dbReference type="FunFam" id="2.60.40.10:FF:000056">
    <property type="entry name" value="twitchin isoform X4"/>
    <property type="match status" value="6"/>
</dbReference>
<feature type="non-terminal residue" evidence="5">
    <location>
        <position position="1367"/>
    </location>
</feature>
<feature type="domain" description="Ig-like" evidence="3">
    <location>
        <begin position="793"/>
        <end position="886"/>
    </location>
</feature>
<dbReference type="InterPro" id="IPR007110">
    <property type="entry name" value="Ig-like_dom"/>
</dbReference>
<dbReference type="SMART" id="SM00060">
    <property type="entry name" value="FN3"/>
    <property type="match status" value="10"/>
</dbReference>
<feature type="domain" description="Fibronectin type-III" evidence="4">
    <location>
        <begin position="595"/>
        <end position="688"/>
    </location>
</feature>
<dbReference type="PROSITE" id="PS50835">
    <property type="entry name" value="IG_LIKE"/>
    <property type="match status" value="3"/>
</dbReference>
<feature type="domain" description="Fibronectin type-III" evidence="4">
    <location>
        <begin position="103"/>
        <end position="198"/>
    </location>
</feature>
<dbReference type="InterPro" id="IPR013098">
    <property type="entry name" value="Ig_I-set"/>
</dbReference>
<dbReference type="InterPro" id="IPR003598">
    <property type="entry name" value="Ig_sub2"/>
</dbReference>
<dbReference type="GO" id="GO:0031430">
    <property type="term" value="C:M band"/>
    <property type="evidence" value="ECO:0007669"/>
    <property type="project" value="TreeGrafter"/>
</dbReference>
<evidence type="ECO:0000256" key="1">
    <source>
        <dbReference type="ARBA" id="ARBA00022737"/>
    </source>
</evidence>
<dbReference type="Proteomes" id="UP000194236">
    <property type="component" value="Unassembled WGS sequence"/>
</dbReference>
<dbReference type="InterPro" id="IPR013783">
    <property type="entry name" value="Ig-like_fold"/>
</dbReference>
<feature type="domain" description="Fibronectin type-III" evidence="4">
    <location>
        <begin position="1286"/>
        <end position="1367"/>
    </location>
</feature>
<dbReference type="SUPFAM" id="SSF48726">
    <property type="entry name" value="Immunoglobulin"/>
    <property type="match status" value="4"/>
</dbReference>
<dbReference type="Pfam" id="PF00041">
    <property type="entry name" value="fn3"/>
    <property type="match status" value="10"/>
</dbReference>
<feature type="domain" description="Fibronectin type-III" evidence="4">
    <location>
        <begin position="399"/>
        <end position="494"/>
    </location>
</feature>
<feature type="domain" description="Fibronectin type-III" evidence="4">
    <location>
        <begin position="300"/>
        <end position="393"/>
    </location>
</feature>
<feature type="domain" description="Fibronectin type-III" evidence="4">
    <location>
        <begin position="4"/>
        <end position="97"/>
    </location>
</feature>
<sequence>PSKPKGPLNVSDVHAEGCKLKWNKPEDDGGEPILNYQIEKQDTETGRWVPVCTSREPEADITGLIPGHEYKFRVKAVNVEGESEPLESDHSTVAKNPFTEPDKPGRPQPVDWDRHHVDLKWQPPENDGGAPITGYIVEKKEKTGKNWIKALVVDGPINEARVPDLIEGVDYQFRVKALNKAGPSGPSDASEVVTTKPRNLLPKIEKVRDITVHAGQPIKFDVKVIGEPPPKTMWYRDGDDKPLSGNDGDLKIENEPYRTKLMVPKAKRCDTGLYKLVATNPSGTDEVQVKVTVLDKPGEPEGPLDVSDVHAEGCKLKWKPPKDDGGVPIETYVVEKQDQATGKWLPVCQTTIPEVNVSNLEPGHEYKFRVKAVNAEGESEPLVTLQPTLAKNPYEVPAAPGTPQVTDIDKNHVDLCWEPPSKDGGAPITGYIIEKKEKGSDKWMKACQVLTDETKARVPDLETGHEYQFRVKALNKAGASLPSDETKMVLVKHKKLPPKIDRKNLRPIKIKVGEEFVFDADVIGEPAPEVVWKLNDKDADGKANLTITNKPYNTRFECDKATRKDAGVYRVIATNKWGEDQVNIEVKVVGKPSKPNGPLQVDDIRKDGCSLKWNKPDDDGGEPLEGYLVEKLDPDTGSWIPVGKTLIPEINVHNLMPGKQYSFRVKAVNKEGESEPLETLSPIIAKDPYETPGQTGRPEPVDWNKDHVDLKWEPPANDGGAPIESYIIEKREKGSPRWVKSAEVPGDQTRGTAPHLEEGKEYEFRVTAVNKAGPGEPSEASKSVVAKPRFLAPRIDRSAFKDLTISAGQKIFYDVPVIGEPPPEITWNINGKTMPAEGDTHHKIDTEDYNTKLTARNATRADSGAYTITAINSSGRDTVTVQVLVTDKPTAPEGPLEVKDVHKEGCKLGWKKPKDDGGIPLDGYLVEKMDTDSGLWVPVAKTKATNMEVTGLVPGKEYKFRVSAVNKEGESEPLETLKPILAKNPFDEPGKTGKPQVIDWDENHADLQWEPPKEDGGAPIEKYIIEKRNKHGGDWEKATEVSAGGTNSATVPDLIEGQQYEFRVRAVNKAGPGEPSEPSDAIVAKPRRLPPKIDRTNLQKIKLKAGQAFNFDVNVSGEPAPETEWLLKDLPVKTGGNVKVQHEPYNTKLNVRQATRAHSGIYTVKAVNKFGEDEAQVEVIVIDRPAPPGGPLRIEDVHAEGATLKWRPPDDDGGLPIDHYVVEKMDPTTGIWTSAAETIGAETSVDVKGLTPGKKYKFRVKAVNRQGDSDPLNADKEIIAKNPFDAPGKPHQPDIADYDTDFVQLKWKKPDDDGGAPITGYIIEKKDKYSNDWTPAAEIDGDITTGRVDNLIEGQQYEFRVRAVNKG</sequence>
<dbReference type="InterPro" id="IPR003599">
    <property type="entry name" value="Ig_sub"/>
</dbReference>
<evidence type="ECO:0000259" key="3">
    <source>
        <dbReference type="PROSITE" id="PS50835"/>
    </source>
</evidence>
<keyword evidence="1" id="KW-0677">Repeat</keyword>
<dbReference type="InterPro" id="IPR036116">
    <property type="entry name" value="FN3_sf"/>
</dbReference>
<dbReference type="InterPro" id="IPR003961">
    <property type="entry name" value="FN3_dom"/>
</dbReference>
<dbReference type="Gene3D" id="2.60.40.10">
    <property type="entry name" value="Immunoglobulins"/>
    <property type="match status" value="14"/>
</dbReference>
<accession>A0A1Y3B755</accession>
<dbReference type="PRINTS" id="PR00014">
    <property type="entry name" value="FNTYPEIII"/>
</dbReference>
<dbReference type="SMART" id="SM00409">
    <property type="entry name" value="IG"/>
    <property type="match status" value="4"/>
</dbReference>
<dbReference type="SUPFAM" id="SSF49265">
    <property type="entry name" value="Fibronectin type III"/>
    <property type="match status" value="5"/>
</dbReference>
<evidence type="ECO:0000313" key="6">
    <source>
        <dbReference type="Proteomes" id="UP000194236"/>
    </source>
</evidence>
<feature type="region of interest" description="Disordered" evidence="2">
    <location>
        <begin position="81"/>
        <end position="110"/>
    </location>
</feature>
<gene>
    <name evidence="5" type="ORF">BLA29_001005</name>
</gene>
<name>A0A1Y3B755_EURMA</name>
<dbReference type="OrthoDB" id="6512433at2759"/>
<dbReference type="FunFam" id="2.60.40.10:FF:002083">
    <property type="entry name" value="Protein CBR-UNC-22"/>
    <property type="match status" value="3"/>
</dbReference>
<dbReference type="EMBL" id="MUJZ01036347">
    <property type="protein sequence ID" value="OTF76669.1"/>
    <property type="molecule type" value="Genomic_DNA"/>
</dbReference>
<feature type="domain" description="Fibronectin type-III" evidence="4">
    <location>
        <begin position="991"/>
        <end position="1087"/>
    </location>
</feature>
<dbReference type="PANTHER" id="PTHR13817">
    <property type="entry name" value="TITIN"/>
    <property type="match status" value="1"/>
</dbReference>
<dbReference type="Pfam" id="PF07679">
    <property type="entry name" value="I-set"/>
    <property type="match status" value="4"/>
</dbReference>
<dbReference type="GO" id="GO:0045214">
    <property type="term" value="P:sarcomere organization"/>
    <property type="evidence" value="ECO:0007669"/>
    <property type="project" value="TreeGrafter"/>
</dbReference>
<dbReference type="FunFam" id="2.60.40.10:FF:000567">
    <property type="entry name" value="Uncharacterized protein, isoform G"/>
    <property type="match status" value="1"/>
</dbReference>
<proteinExistence type="predicted"/>
<dbReference type="InterPro" id="IPR036179">
    <property type="entry name" value="Ig-like_dom_sf"/>
</dbReference>
<comment type="caution">
    <text evidence="5">The sequence shown here is derived from an EMBL/GenBank/DDBJ whole genome shotgun (WGS) entry which is preliminary data.</text>
</comment>
<dbReference type="InterPro" id="IPR050964">
    <property type="entry name" value="Striated_Muscle_Regulatory"/>
</dbReference>
<dbReference type="CDD" id="cd00063">
    <property type="entry name" value="FN3"/>
    <property type="match status" value="10"/>
</dbReference>
<keyword evidence="6" id="KW-1185">Reference proteome</keyword>
<feature type="domain" description="Fibronectin type-III" evidence="4">
    <location>
        <begin position="1187"/>
        <end position="1283"/>
    </location>
</feature>
<dbReference type="SMART" id="SM00408">
    <property type="entry name" value="IGc2"/>
    <property type="match status" value="4"/>
</dbReference>
<feature type="domain" description="Fibronectin type-III" evidence="4">
    <location>
        <begin position="892"/>
        <end position="985"/>
    </location>
</feature>
<feature type="domain" description="Fibronectin type-III" evidence="4">
    <location>
        <begin position="694"/>
        <end position="789"/>
    </location>
</feature>
<feature type="non-terminal residue" evidence="5">
    <location>
        <position position="1"/>
    </location>
</feature>
<protein>
    <recommendedName>
        <fullName evidence="7">Twitchin-like protein</fullName>
    </recommendedName>
</protein>
<evidence type="ECO:0000259" key="4">
    <source>
        <dbReference type="PROSITE" id="PS50853"/>
    </source>
</evidence>
<dbReference type="PROSITE" id="PS50853">
    <property type="entry name" value="FN3"/>
    <property type="match status" value="10"/>
</dbReference>
<reference evidence="5 6" key="1">
    <citation type="submission" date="2017-03" db="EMBL/GenBank/DDBJ databases">
        <title>Genome Survey of Euroglyphus maynei.</title>
        <authorList>
            <person name="Arlian L.G."/>
            <person name="Morgan M.S."/>
            <person name="Rider S.D."/>
        </authorList>
    </citation>
    <scope>NUCLEOTIDE SEQUENCE [LARGE SCALE GENOMIC DNA]</scope>
    <source>
        <strain evidence="5">Arlian Lab</strain>
        <tissue evidence="5">Whole body</tissue>
    </source>
</reference>
<organism evidence="5 6">
    <name type="scientific">Euroglyphus maynei</name>
    <name type="common">Mayne's house dust mite</name>
    <dbReference type="NCBI Taxonomy" id="6958"/>
    <lineage>
        <taxon>Eukaryota</taxon>
        <taxon>Metazoa</taxon>
        <taxon>Ecdysozoa</taxon>
        <taxon>Arthropoda</taxon>
        <taxon>Chelicerata</taxon>
        <taxon>Arachnida</taxon>
        <taxon>Acari</taxon>
        <taxon>Acariformes</taxon>
        <taxon>Sarcoptiformes</taxon>
        <taxon>Astigmata</taxon>
        <taxon>Psoroptidia</taxon>
        <taxon>Analgoidea</taxon>
        <taxon>Pyroglyphidae</taxon>
        <taxon>Pyroglyphinae</taxon>
        <taxon>Euroglyphus</taxon>
    </lineage>
</organism>
<feature type="compositionally biased region" description="Basic and acidic residues" evidence="2">
    <location>
        <begin position="100"/>
        <end position="110"/>
    </location>
</feature>
<evidence type="ECO:0000256" key="2">
    <source>
        <dbReference type="SAM" id="MobiDB-lite"/>
    </source>
</evidence>
<evidence type="ECO:0000313" key="5">
    <source>
        <dbReference type="EMBL" id="OTF76669.1"/>
    </source>
</evidence>
<feature type="domain" description="Ig-like" evidence="3">
    <location>
        <begin position="498"/>
        <end position="589"/>
    </location>
</feature>
<dbReference type="FunFam" id="2.60.40.10:FF:000051">
    <property type="entry name" value="Uncharacterized protein, isoform J"/>
    <property type="match status" value="3"/>
</dbReference>